<organism evidence="1 2">
    <name type="scientific">Ceratopteris richardii</name>
    <name type="common">Triangle waterfern</name>
    <dbReference type="NCBI Taxonomy" id="49495"/>
    <lineage>
        <taxon>Eukaryota</taxon>
        <taxon>Viridiplantae</taxon>
        <taxon>Streptophyta</taxon>
        <taxon>Embryophyta</taxon>
        <taxon>Tracheophyta</taxon>
        <taxon>Polypodiopsida</taxon>
        <taxon>Polypodiidae</taxon>
        <taxon>Polypodiales</taxon>
        <taxon>Pteridineae</taxon>
        <taxon>Pteridaceae</taxon>
        <taxon>Parkerioideae</taxon>
        <taxon>Ceratopteris</taxon>
    </lineage>
</organism>
<dbReference type="AlphaFoldDB" id="A0A8T2S7X1"/>
<reference evidence="1" key="1">
    <citation type="submission" date="2021-08" db="EMBL/GenBank/DDBJ databases">
        <title>WGS assembly of Ceratopteris richardii.</title>
        <authorList>
            <person name="Marchant D.B."/>
            <person name="Chen G."/>
            <person name="Jenkins J."/>
            <person name="Shu S."/>
            <person name="Leebens-Mack J."/>
            <person name="Grimwood J."/>
            <person name="Schmutz J."/>
            <person name="Soltis P."/>
            <person name="Soltis D."/>
            <person name="Chen Z.-H."/>
        </authorList>
    </citation>
    <scope>NUCLEOTIDE SEQUENCE</scope>
    <source>
        <strain evidence="1">Whitten #5841</strain>
        <tissue evidence="1">Leaf</tissue>
    </source>
</reference>
<evidence type="ECO:0000313" key="2">
    <source>
        <dbReference type="Proteomes" id="UP000825935"/>
    </source>
</evidence>
<evidence type="ECO:0000313" key="1">
    <source>
        <dbReference type="EMBL" id="KAH7314678.1"/>
    </source>
</evidence>
<comment type="caution">
    <text evidence="1">The sequence shown here is derived from an EMBL/GenBank/DDBJ whole genome shotgun (WGS) entry which is preliminary data.</text>
</comment>
<proteinExistence type="predicted"/>
<dbReference type="EMBL" id="CM035426">
    <property type="protein sequence ID" value="KAH7314678.1"/>
    <property type="molecule type" value="Genomic_DNA"/>
</dbReference>
<dbReference type="Proteomes" id="UP000825935">
    <property type="component" value="Chromosome 21"/>
</dbReference>
<accession>A0A8T2S7X1</accession>
<protein>
    <submittedName>
        <fullName evidence="1">Uncharacterized protein</fullName>
    </submittedName>
</protein>
<sequence>MCYKYTSNCTSLSLSLCALSDIGISSEGPCDDEANFIIFSGTTKLGTKRSRRRIHERKCRERYGREGGEEVGEFMKENAESDMEEKEEKRRRIHERKCRERYGREGGEEVGGSLMQLFGSVGALIGVSRITAAAAVIKGSLAVAIEGVAAAFLARLVLVDVKELLLEDGAADGWIAAIALEYRGTMPRNAGHEPNQLAAGAVGRGGRLLIEALQCQ</sequence>
<keyword evidence="2" id="KW-1185">Reference proteome</keyword>
<name>A0A8T2S7X1_CERRI</name>
<gene>
    <name evidence="1" type="ORF">KP509_21G015200</name>
</gene>